<gene>
    <name evidence="7" type="ORF">PV328_000264</name>
</gene>
<feature type="transmembrane region" description="Helical" evidence="5">
    <location>
        <begin position="426"/>
        <end position="445"/>
    </location>
</feature>
<evidence type="ECO:0000313" key="7">
    <source>
        <dbReference type="EMBL" id="KAK0176096.1"/>
    </source>
</evidence>
<feature type="transmembrane region" description="Helical" evidence="5">
    <location>
        <begin position="336"/>
        <end position="353"/>
    </location>
</feature>
<dbReference type="InterPro" id="IPR005829">
    <property type="entry name" value="Sugar_transporter_CS"/>
</dbReference>
<sequence>MDNEVTLPVSKWRRFTYVEPPIFLSFVAYGMTGVVFSDLILFQTCKTIIETNENCDIIHTNSSSQAAFDLDKLIQPKASYILMCQSLLEGTLAAFLSLFLGPWSDKYGRRPLLLIGYIASTCKLILLSILTLWNINPWLFLFASIPSGLLGGSSGIIIGTFCYISDITNNNNRAWRLGCMQANYLLGLIIGTFIGPLIFEKFGYTSIFCTAALFNSSSLFYTFMYVPETIHNETHQKWKYLFDIKLVKDLFATSVKKRLGLNRILLWSCISILSLHVVLMEGHGRIGFLFANVKLGWDAIQYSIYIGISMILTIIGTILGLSVFRHYFGFSDATGAMIGTLSGFASAITLSFTTKPWHMYFGMSIGIFNAIISPTVRSILSKSAPAKDTGKVFSLTTFLETLLPVAGSSLYSVIYSAYMPPIYPSPAYLLSGGIFFIILVLVIVVDTEMIRHQPITESHNNRD</sequence>
<feature type="domain" description="Major facilitator superfamily (MFS) profile" evidence="6">
    <location>
        <begin position="23"/>
        <end position="450"/>
    </location>
</feature>
<dbReference type="InterPro" id="IPR011701">
    <property type="entry name" value="MFS"/>
</dbReference>
<feature type="transmembrane region" description="Helical" evidence="5">
    <location>
        <begin position="359"/>
        <end position="380"/>
    </location>
</feature>
<dbReference type="SUPFAM" id="SSF103473">
    <property type="entry name" value="MFS general substrate transporter"/>
    <property type="match status" value="1"/>
</dbReference>
<evidence type="ECO:0000313" key="8">
    <source>
        <dbReference type="Proteomes" id="UP001168990"/>
    </source>
</evidence>
<feature type="transmembrane region" description="Helical" evidence="5">
    <location>
        <begin position="302"/>
        <end position="324"/>
    </location>
</feature>
<proteinExistence type="predicted"/>
<evidence type="ECO:0000256" key="5">
    <source>
        <dbReference type="SAM" id="Phobius"/>
    </source>
</evidence>
<dbReference type="GO" id="GO:0022857">
    <property type="term" value="F:transmembrane transporter activity"/>
    <property type="evidence" value="ECO:0007669"/>
    <property type="project" value="InterPro"/>
</dbReference>
<dbReference type="AlphaFoldDB" id="A0AA39KWF2"/>
<keyword evidence="2 5" id="KW-0812">Transmembrane</keyword>
<dbReference type="Gene3D" id="1.20.1250.20">
    <property type="entry name" value="MFS general substrate transporter like domains"/>
    <property type="match status" value="1"/>
</dbReference>
<dbReference type="InterPro" id="IPR036259">
    <property type="entry name" value="MFS_trans_sf"/>
</dbReference>
<feature type="transmembrane region" description="Helical" evidence="5">
    <location>
        <begin position="392"/>
        <end position="414"/>
    </location>
</feature>
<keyword evidence="3 5" id="KW-1133">Transmembrane helix</keyword>
<evidence type="ECO:0000256" key="3">
    <source>
        <dbReference type="ARBA" id="ARBA00022989"/>
    </source>
</evidence>
<feature type="transmembrane region" description="Helical" evidence="5">
    <location>
        <begin position="205"/>
        <end position="226"/>
    </location>
</feature>
<comment type="subcellular location">
    <subcellularLocation>
        <location evidence="1">Membrane</location>
        <topology evidence="1">Multi-pass membrane protein</topology>
    </subcellularLocation>
</comment>
<dbReference type="InterPro" id="IPR020846">
    <property type="entry name" value="MFS_dom"/>
</dbReference>
<dbReference type="Proteomes" id="UP001168990">
    <property type="component" value="Unassembled WGS sequence"/>
</dbReference>
<dbReference type="PROSITE" id="PS50850">
    <property type="entry name" value="MFS"/>
    <property type="match status" value="1"/>
</dbReference>
<feature type="transmembrane region" description="Helical" evidence="5">
    <location>
        <begin position="78"/>
        <end position="100"/>
    </location>
</feature>
<keyword evidence="4 5" id="KW-0472">Membrane</keyword>
<evidence type="ECO:0000256" key="1">
    <source>
        <dbReference type="ARBA" id="ARBA00004141"/>
    </source>
</evidence>
<feature type="transmembrane region" description="Helical" evidence="5">
    <location>
        <begin position="264"/>
        <end position="282"/>
    </location>
</feature>
<dbReference type="PANTHER" id="PTHR23507:SF39">
    <property type="entry name" value="GH23453P-RELATED"/>
    <property type="match status" value="1"/>
</dbReference>
<dbReference type="GO" id="GO:0016020">
    <property type="term" value="C:membrane"/>
    <property type="evidence" value="ECO:0007669"/>
    <property type="project" value="UniProtKB-SubCell"/>
</dbReference>
<keyword evidence="8" id="KW-1185">Reference proteome</keyword>
<protein>
    <recommendedName>
        <fullName evidence="6">Major facilitator superfamily (MFS) profile domain-containing protein</fullName>
    </recommendedName>
</protein>
<organism evidence="7 8">
    <name type="scientific">Microctonus aethiopoides</name>
    <dbReference type="NCBI Taxonomy" id="144406"/>
    <lineage>
        <taxon>Eukaryota</taxon>
        <taxon>Metazoa</taxon>
        <taxon>Ecdysozoa</taxon>
        <taxon>Arthropoda</taxon>
        <taxon>Hexapoda</taxon>
        <taxon>Insecta</taxon>
        <taxon>Pterygota</taxon>
        <taxon>Neoptera</taxon>
        <taxon>Endopterygota</taxon>
        <taxon>Hymenoptera</taxon>
        <taxon>Apocrita</taxon>
        <taxon>Ichneumonoidea</taxon>
        <taxon>Braconidae</taxon>
        <taxon>Euphorinae</taxon>
        <taxon>Microctonus</taxon>
    </lineage>
</organism>
<feature type="transmembrane region" description="Helical" evidence="5">
    <location>
        <begin position="139"/>
        <end position="165"/>
    </location>
</feature>
<feature type="transmembrane region" description="Helical" evidence="5">
    <location>
        <begin position="177"/>
        <end position="199"/>
    </location>
</feature>
<feature type="transmembrane region" description="Helical" evidence="5">
    <location>
        <begin position="21"/>
        <end position="42"/>
    </location>
</feature>
<evidence type="ECO:0000259" key="6">
    <source>
        <dbReference type="PROSITE" id="PS50850"/>
    </source>
</evidence>
<dbReference type="PANTHER" id="PTHR23507">
    <property type="entry name" value="ZGC:174356"/>
    <property type="match status" value="1"/>
</dbReference>
<name>A0AA39KWF2_9HYME</name>
<reference evidence="7" key="2">
    <citation type="submission" date="2023-03" db="EMBL/GenBank/DDBJ databases">
        <authorList>
            <person name="Inwood S.N."/>
            <person name="Skelly J.G."/>
            <person name="Guhlin J."/>
            <person name="Harrop T.W.R."/>
            <person name="Goldson S.G."/>
            <person name="Dearden P.K."/>
        </authorList>
    </citation>
    <scope>NUCLEOTIDE SEQUENCE</scope>
    <source>
        <strain evidence="7">Irish</strain>
        <tissue evidence="7">Whole body</tissue>
    </source>
</reference>
<evidence type="ECO:0000256" key="2">
    <source>
        <dbReference type="ARBA" id="ARBA00022692"/>
    </source>
</evidence>
<comment type="caution">
    <text evidence="7">The sequence shown here is derived from an EMBL/GenBank/DDBJ whole genome shotgun (WGS) entry which is preliminary data.</text>
</comment>
<dbReference type="EMBL" id="JAQQBS010000001">
    <property type="protein sequence ID" value="KAK0176096.1"/>
    <property type="molecule type" value="Genomic_DNA"/>
</dbReference>
<accession>A0AA39KWF2</accession>
<feature type="transmembrane region" description="Helical" evidence="5">
    <location>
        <begin position="112"/>
        <end position="133"/>
    </location>
</feature>
<reference evidence="7" key="1">
    <citation type="journal article" date="2023" name="bioRxiv">
        <title>Scaffold-level genome assemblies of two parasitoid biocontrol wasps reveal the parthenogenesis mechanism and an associated novel virus.</title>
        <authorList>
            <person name="Inwood S."/>
            <person name="Skelly J."/>
            <person name="Guhlin J."/>
            <person name="Harrop T."/>
            <person name="Goldson S."/>
            <person name="Dearden P."/>
        </authorList>
    </citation>
    <scope>NUCLEOTIDE SEQUENCE</scope>
    <source>
        <strain evidence="7">Irish</strain>
        <tissue evidence="7">Whole body</tissue>
    </source>
</reference>
<evidence type="ECO:0000256" key="4">
    <source>
        <dbReference type="ARBA" id="ARBA00023136"/>
    </source>
</evidence>
<dbReference type="Pfam" id="PF07690">
    <property type="entry name" value="MFS_1"/>
    <property type="match status" value="1"/>
</dbReference>
<dbReference type="PROSITE" id="PS00216">
    <property type="entry name" value="SUGAR_TRANSPORT_1"/>
    <property type="match status" value="1"/>
</dbReference>